<protein>
    <recommendedName>
        <fullName evidence="2">Insertion element IS150 protein InsJ-like helix-turn-helix domain-containing protein</fullName>
    </recommendedName>
</protein>
<dbReference type="Pfam" id="PF13518">
    <property type="entry name" value="HTH_28"/>
    <property type="match status" value="1"/>
</dbReference>
<sequence length="167" mass="18981">MRRNRALTEAIRMERFEELYLAVGAGRLSCSDAAMILGCSPRHFLRLRSRYDEDGFAGLRDRRVGQVSRQRAADAEVEELTQLYRDRYAGFNMRHFHELARRDHSLRRGYTWTRLALLSAGLVRPEAWWNAPSQAPAQADAGDDDPSGREHALPVWRGLCGPGGDAR</sequence>
<evidence type="ECO:0000259" key="2">
    <source>
        <dbReference type="Pfam" id="PF13518"/>
    </source>
</evidence>
<accession>A0A246JJP7</accession>
<dbReference type="EMBL" id="NISK01000007">
    <property type="protein sequence ID" value="OWQ92733.1"/>
    <property type="molecule type" value="Genomic_DNA"/>
</dbReference>
<evidence type="ECO:0000313" key="3">
    <source>
        <dbReference type="EMBL" id="OWQ92733.1"/>
    </source>
</evidence>
<comment type="caution">
    <text evidence="3">The sequence shown here is derived from an EMBL/GenBank/DDBJ whole genome shotgun (WGS) entry which is preliminary data.</text>
</comment>
<evidence type="ECO:0000256" key="1">
    <source>
        <dbReference type="SAM" id="MobiDB-lite"/>
    </source>
</evidence>
<keyword evidence="4" id="KW-1185">Reference proteome</keyword>
<evidence type="ECO:0000313" key="4">
    <source>
        <dbReference type="Proteomes" id="UP000197361"/>
    </source>
</evidence>
<dbReference type="Proteomes" id="UP000197361">
    <property type="component" value="Unassembled WGS sequence"/>
</dbReference>
<dbReference type="RefSeq" id="WP_088443990.1">
    <property type="nucleotide sequence ID" value="NZ_BMMC01000019.1"/>
</dbReference>
<feature type="domain" description="Insertion element IS150 protein InsJ-like helix-turn-helix" evidence="2">
    <location>
        <begin position="25"/>
        <end position="63"/>
    </location>
</feature>
<dbReference type="InterPro" id="IPR055247">
    <property type="entry name" value="InsJ-like_HTH"/>
</dbReference>
<reference evidence="3 4" key="1">
    <citation type="journal article" date="2010" name="Int. J. Syst. Evol. Microbiol.">
        <title>Sphingopyxis bauzanensis sp. nov., a psychrophilic bacterium isolated from soil.</title>
        <authorList>
            <person name="Zhang D.C."/>
            <person name="Liu H.C."/>
            <person name="Xin Y.H."/>
            <person name="Zhou Y.G."/>
            <person name="Schinner F."/>
            <person name="Margesin R."/>
        </authorList>
    </citation>
    <scope>NUCLEOTIDE SEQUENCE [LARGE SCALE GENOMIC DNA]</scope>
    <source>
        <strain evidence="3 4">DSM 22271</strain>
    </source>
</reference>
<dbReference type="InterPro" id="IPR009057">
    <property type="entry name" value="Homeodomain-like_sf"/>
</dbReference>
<dbReference type="OrthoDB" id="5655881at2"/>
<dbReference type="AlphaFoldDB" id="A0A246JJP7"/>
<gene>
    <name evidence="3" type="ORF">CDQ92_19810</name>
</gene>
<dbReference type="SUPFAM" id="SSF46689">
    <property type="entry name" value="Homeodomain-like"/>
    <property type="match status" value="1"/>
</dbReference>
<feature type="region of interest" description="Disordered" evidence="1">
    <location>
        <begin position="133"/>
        <end position="167"/>
    </location>
</feature>
<name>A0A246JJP7_9SPHN</name>
<proteinExistence type="predicted"/>
<organism evidence="3 4">
    <name type="scientific">Sphingopyxis bauzanensis</name>
    <dbReference type="NCBI Taxonomy" id="651663"/>
    <lineage>
        <taxon>Bacteria</taxon>
        <taxon>Pseudomonadati</taxon>
        <taxon>Pseudomonadota</taxon>
        <taxon>Alphaproteobacteria</taxon>
        <taxon>Sphingomonadales</taxon>
        <taxon>Sphingomonadaceae</taxon>
        <taxon>Sphingopyxis</taxon>
    </lineage>
</organism>